<dbReference type="GO" id="GO:0042910">
    <property type="term" value="F:xenobiotic transmembrane transporter activity"/>
    <property type="evidence" value="ECO:0007669"/>
    <property type="project" value="InterPro"/>
</dbReference>
<protein>
    <recommendedName>
        <fullName evidence="6">Protein DETOXIFICATION</fullName>
    </recommendedName>
    <alternativeName>
        <fullName evidence="6">Multidrug and toxic compound extrusion protein</fullName>
    </alternativeName>
</protein>
<feature type="transmembrane region" description="Helical" evidence="6">
    <location>
        <begin position="417"/>
        <end position="441"/>
    </location>
</feature>
<dbReference type="GO" id="GO:0016020">
    <property type="term" value="C:membrane"/>
    <property type="evidence" value="ECO:0007669"/>
    <property type="project" value="UniProtKB-SubCell"/>
</dbReference>
<organism evidence="7 8">
    <name type="scientific">Zingiber officinale</name>
    <name type="common">Ginger</name>
    <name type="synonym">Amomum zingiber</name>
    <dbReference type="NCBI Taxonomy" id="94328"/>
    <lineage>
        <taxon>Eukaryota</taxon>
        <taxon>Viridiplantae</taxon>
        <taxon>Streptophyta</taxon>
        <taxon>Embryophyta</taxon>
        <taxon>Tracheophyta</taxon>
        <taxon>Spermatophyta</taxon>
        <taxon>Magnoliopsida</taxon>
        <taxon>Liliopsida</taxon>
        <taxon>Zingiberales</taxon>
        <taxon>Zingiberaceae</taxon>
        <taxon>Zingiber</taxon>
    </lineage>
</organism>
<reference evidence="7 8" key="1">
    <citation type="submission" date="2020-08" db="EMBL/GenBank/DDBJ databases">
        <title>Plant Genome Project.</title>
        <authorList>
            <person name="Zhang R.-G."/>
        </authorList>
    </citation>
    <scope>NUCLEOTIDE SEQUENCE [LARGE SCALE GENOMIC DNA]</scope>
    <source>
        <tissue evidence="7">Rhizome</tissue>
    </source>
</reference>
<dbReference type="CDD" id="cd13132">
    <property type="entry name" value="MATE_eukaryotic"/>
    <property type="match status" value="1"/>
</dbReference>
<keyword evidence="4 6" id="KW-1133">Transmembrane helix</keyword>
<dbReference type="AlphaFoldDB" id="A0A8J5L8C8"/>
<keyword evidence="3 6" id="KW-0812">Transmembrane</keyword>
<evidence type="ECO:0000256" key="2">
    <source>
        <dbReference type="ARBA" id="ARBA00010199"/>
    </source>
</evidence>
<feature type="transmembrane region" description="Helical" evidence="6">
    <location>
        <begin position="127"/>
        <end position="151"/>
    </location>
</feature>
<dbReference type="Pfam" id="PF01554">
    <property type="entry name" value="MatE"/>
    <property type="match status" value="2"/>
</dbReference>
<evidence type="ECO:0000313" key="7">
    <source>
        <dbReference type="EMBL" id="KAG6509000.1"/>
    </source>
</evidence>
<dbReference type="PANTHER" id="PTHR11206">
    <property type="entry name" value="MULTIDRUG RESISTANCE PROTEIN"/>
    <property type="match status" value="1"/>
</dbReference>
<proteinExistence type="inferred from homology"/>
<comment type="similarity">
    <text evidence="2 6">Belongs to the multi antimicrobial extrusion (MATE) (TC 2.A.66.1) family.</text>
</comment>
<keyword evidence="8" id="KW-1185">Reference proteome</keyword>
<evidence type="ECO:0000256" key="3">
    <source>
        <dbReference type="ARBA" id="ARBA00022692"/>
    </source>
</evidence>
<feature type="transmembrane region" description="Helical" evidence="6">
    <location>
        <begin position="447"/>
        <end position="468"/>
    </location>
</feature>
<evidence type="ECO:0000256" key="4">
    <source>
        <dbReference type="ARBA" id="ARBA00022989"/>
    </source>
</evidence>
<dbReference type="GO" id="GO:1990961">
    <property type="term" value="P:xenobiotic detoxification by transmembrane export across the plasma membrane"/>
    <property type="evidence" value="ECO:0007669"/>
    <property type="project" value="InterPro"/>
</dbReference>
<feature type="transmembrane region" description="Helical" evidence="6">
    <location>
        <begin position="220"/>
        <end position="243"/>
    </location>
</feature>
<evidence type="ECO:0000313" key="8">
    <source>
        <dbReference type="Proteomes" id="UP000734854"/>
    </source>
</evidence>
<dbReference type="InterPro" id="IPR002528">
    <property type="entry name" value="MATE_fam"/>
</dbReference>
<gene>
    <name evidence="7" type="ORF">ZIOFF_034383</name>
</gene>
<comment type="caution">
    <text evidence="7">The sequence shown here is derived from an EMBL/GenBank/DDBJ whole genome shotgun (WGS) entry which is preliminary data.</text>
</comment>
<name>A0A8J5L8C8_ZINOF</name>
<feature type="transmembrane region" description="Helical" evidence="6">
    <location>
        <begin position="82"/>
        <end position="106"/>
    </location>
</feature>
<feature type="transmembrane region" description="Helical" evidence="6">
    <location>
        <begin position="379"/>
        <end position="396"/>
    </location>
</feature>
<dbReference type="NCBIfam" id="TIGR00797">
    <property type="entry name" value="matE"/>
    <property type="match status" value="1"/>
</dbReference>
<evidence type="ECO:0000256" key="1">
    <source>
        <dbReference type="ARBA" id="ARBA00004141"/>
    </source>
</evidence>
<comment type="subcellular location">
    <subcellularLocation>
        <location evidence="1">Membrane</location>
        <topology evidence="1">Multi-pass membrane protein</topology>
    </subcellularLocation>
</comment>
<feature type="transmembrane region" description="Helical" evidence="6">
    <location>
        <begin position="339"/>
        <end position="359"/>
    </location>
</feature>
<sequence length="651" mass="70384">MGTEKGISDRSLLLDDAEAGAPADYPAVRTAREAWAVFAEESRKLWAIGAPIALNILCLYGYNSSTQIFVGHLSNLELSAVAITLNVLSSFAFGFLLGMGSALETLCGQAFGAGQVEMLGVYLQRSWIILLVSSVIMSPVFFFASPVLRLIGQDATIASMAGDFAIAVIPQMFASAIIFPSQKFLQAQSKVVVLAAIGLVGLALHVAMLALFVYVLDWRIAGAAAAFDISAWAVALAQVAYIVGWCRDSWTGLSWAAFKDLWSFVRLSVASALMLCLEIWYMAILNVLTGHLDDAEIAIGSLSICLNINGWQGMIFIGINAAIRVSNELGAGRARATKFSVVVVIIQSLAIGLFFMVLILATRNYFSVIFTSDKDLQRAVAKIAYLLAVTMVLNSIQRVVSGRHHNRVAIGGGWQGLVAYINLACYYVFGLPLGFLLGYVFQRGVEGIWAGMLCGIFVQTLALLFIVWKTDWKKEANQAAERVRLWGGRGTVVPWPTPDSPLKGARPDLDLALERGDDCWIIPVTHNHNNGAKSETHWLDGRHTAARWPTHSNGRIYAENGGDSGHKAIGVTCRDVGVGCRDVGIGCSDIGVDCRDIKSCYRGVEEDRQWRQEEGSGSGNMKPAKVVDRLMVAAGDDQNTGGVAGVEHRRG</sequence>
<dbReference type="Proteomes" id="UP000734854">
    <property type="component" value="Unassembled WGS sequence"/>
</dbReference>
<dbReference type="GO" id="GO:0015297">
    <property type="term" value="F:antiporter activity"/>
    <property type="evidence" value="ECO:0007669"/>
    <property type="project" value="InterPro"/>
</dbReference>
<feature type="transmembrane region" description="Helical" evidence="6">
    <location>
        <begin position="297"/>
        <end position="319"/>
    </location>
</feature>
<evidence type="ECO:0000256" key="5">
    <source>
        <dbReference type="ARBA" id="ARBA00023136"/>
    </source>
</evidence>
<dbReference type="EMBL" id="JACMSC010000009">
    <property type="protein sequence ID" value="KAG6509000.1"/>
    <property type="molecule type" value="Genomic_DNA"/>
</dbReference>
<feature type="transmembrane region" description="Helical" evidence="6">
    <location>
        <begin position="264"/>
        <end position="285"/>
    </location>
</feature>
<evidence type="ECO:0000256" key="6">
    <source>
        <dbReference type="RuleBase" id="RU004914"/>
    </source>
</evidence>
<feature type="transmembrane region" description="Helical" evidence="6">
    <location>
        <begin position="191"/>
        <end position="214"/>
    </location>
</feature>
<accession>A0A8J5L8C8</accession>
<keyword evidence="5 6" id="KW-0472">Membrane</keyword>
<feature type="transmembrane region" description="Helical" evidence="6">
    <location>
        <begin position="157"/>
        <end position="179"/>
    </location>
</feature>
<feature type="transmembrane region" description="Helical" evidence="6">
    <location>
        <begin position="45"/>
        <end position="62"/>
    </location>
</feature>
<dbReference type="InterPro" id="IPR045069">
    <property type="entry name" value="MATE_euk"/>
</dbReference>